<evidence type="ECO:0000256" key="4">
    <source>
        <dbReference type="SAM" id="MobiDB-lite"/>
    </source>
</evidence>
<comment type="similarity">
    <text evidence="1">Belongs to the peptidase C48 family.</text>
</comment>
<dbReference type="InterPro" id="IPR003653">
    <property type="entry name" value="Peptidase_C48_C"/>
</dbReference>
<evidence type="ECO:0000313" key="7">
    <source>
        <dbReference type="Proteomes" id="UP000639643"/>
    </source>
</evidence>
<feature type="compositionally biased region" description="Polar residues" evidence="4">
    <location>
        <begin position="424"/>
        <end position="445"/>
    </location>
</feature>
<evidence type="ECO:0000256" key="2">
    <source>
        <dbReference type="ARBA" id="ARBA00022670"/>
    </source>
</evidence>
<feature type="compositionally biased region" description="Acidic residues" evidence="4">
    <location>
        <begin position="206"/>
        <end position="224"/>
    </location>
</feature>
<dbReference type="GO" id="GO:0006508">
    <property type="term" value="P:proteolysis"/>
    <property type="evidence" value="ECO:0007669"/>
    <property type="project" value="UniProtKB-KW"/>
</dbReference>
<sequence length="841" mass="93930">MTPSTQCHVLFRHVRLALNDLLEAIEVGDGGMRTEVQRQDIISLWENVYSNYYRAVAENGAEEKPLPLWLLSQASTVQLERILRCVYYKHDVNNGEWRFEIDNIPTTRGLDSKWNLYLFFGKQVMASRKALRHLQDAAKENPGLKFIDIFNQIEFCRLQRLRGPAKSHEPLYTQADIQRGAKLASNLPLSRARSTPPLYGAPYDGGESDEPDEPDESDASDESDGSVQPGSAHNSNTPNYKTSSRKRLDAREPPSRTVPPVQSTKASLRARLSLSSTRQSPAGTGTRYQHPLTSPIPITPVNPVNLKRIASVSLNQRWPTGLQNSANVNGSVTRSRAKSPTLKRSAHGPIGTSKRQKTFTGSVPDEPRLTAIASNEAIVRERTSTDCSQVNSEESQETEMGLTTSALVSEALIDSRLPRDDRNNSVSTPRVGTSRNKKNIQNDSQPTPPHEQPRGVASPAASATQMAPRNEEHTLTSVTHLPEINGLGGPIRDRAPSGEGKHLPYLMWGLAGASHRIFEHQQLNDSAVNALVAMACRESSQNLGCVESHSLATFDVQAKRVRPYHRDLCSKDALLLVIHHEDHWALVHWDPRAHVADYYDSLSSPTSAVESRAKHFVESLSKWFTSVNLLTEPRSELVFNKRVCYQQKASDVDCGIHLVANAFRVAGLADLDQSDPKKRLELEVESLCTKLEAYFHTYRTILTAENTIQWQKQFYRGLESFQKVAPLIKLEAQWRQMESSPPIRDAGRVWLPDQVWDRQVDTAIQKIRELQQDLLPQTVWNSFVNEKTGETPFYMGGVSIVVIHVTAQAIRKKMEDMTGVAVLMRTFQEGVEKLGLGSGST</sequence>
<dbReference type="Gene3D" id="3.40.395.10">
    <property type="entry name" value="Adenoviral Proteinase, Chain A"/>
    <property type="match status" value="1"/>
</dbReference>
<protein>
    <recommendedName>
        <fullName evidence="5">Ubiquitin-like protease family profile domain-containing protein</fullName>
    </recommendedName>
</protein>
<reference evidence="6" key="1">
    <citation type="journal article" date="2020" name="Phytopathology">
        <title>Genome Sequence Resources of Colletotrichum truncatum, C. plurivorum, C. musicola, and C. sojae: Four Species Pathogenic to Soybean (Glycine max).</title>
        <authorList>
            <person name="Rogerio F."/>
            <person name="Boufleur T.R."/>
            <person name="Ciampi-Guillardi M."/>
            <person name="Sukno S.A."/>
            <person name="Thon M.R."/>
            <person name="Massola Junior N.S."/>
            <person name="Baroncelli R."/>
        </authorList>
    </citation>
    <scope>NUCLEOTIDE SEQUENCE</scope>
    <source>
        <strain evidence="6">LFN0074</strain>
    </source>
</reference>
<proteinExistence type="inferred from homology"/>
<keyword evidence="3" id="KW-0378">Hydrolase</keyword>
<keyword evidence="7" id="KW-1185">Reference proteome</keyword>
<evidence type="ECO:0000256" key="1">
    <source>
        <dbReference type="ARBA" id="ARBA00005234"/>
    </source>
</evidence>
<feature type="compositionally biased region" description="Polar residues" evidence="4">
    <location>
        <begin position="228"/>
        <end position="242"/>
    </location>
</feature>
<evidence type="ECO:0000313" key="6">
    <source>
        <dbReference type="EMBL" id="KAF6839849.1"/>
    </source>
</evidence>
<dbReference type="InterPro" id="IPR038765">
    <property type="entry name" value="Papain-like_cys_pep_sf"/>
</dbReference>
<dbReference type="Proteomes" id="UP000639643">
    <property type="component" value="Unassembled WGS sequence"/>
</dbReference>
<evidence type="ECO:0000259" key="5">
    <source>
        <dbReference type="Pfam" id="PF02902"/>
    </source>
</evidence>
<keyword evidence="2" id="KW-0645">Protease</keyword>
<dbReference type="SUPFAM" id="SSF54001">
    <property type="entry name" value="Cysteine proteinases"/>
    <property type="match status" value="1"/>
</dbReference>
<evidence type="ECO:0000256" key="3">
    <source>
        <dbReference type="ARBA" id="ARBA00022801"/>
    </source>
</evidence>
<name>A0A8H6U0N2_9PEZI</name>
<comment type="caution">
    <text evidence="6">The sequence shown here is derived from an EMBL/GenBank/DDBJ whole genome shotgun (WGS) entry which is preliminary data.</text>
</comment>
<feature type="compositionally biased region" description="Polar residues" evidence="4">
    <location>
        <begin position="325"/>
        <end position="334"/>
    </location>
</feature>
<dbReference type="GO" id="GO:0008234">
    <property type="term" value="F:cysteine-type peptidase activity"/>
    <property type="evidence" value="ECO:0007669"/>
    <property type="project" value="InterPro"/>
</dbReference>
<dbReference type="Pfam" id="PF02902">
    <property type="entry name" value="Peptidase_C48"/>
    <property type="match status" value="1"/>
</dbReference>
<feature type="compositionally biased region" description="Low complexity" evidence="4">
    <location>
        <begin position="263"/>
        <end position="280"/>
    </location>
</feature>
<dbReference type="AlphaFoldDB" id="A0A8H6U0N2"/>
<dbReference type="OrthoDB" id="10675674at2759"/>
<gene>
    <name evidence="6" type="ORF">CMUS01_04138</name>
</gene>
<accession>A0A8H6U0N2</accession>
<feature type="domain" description="Ubiquitin-like protease family profile" evidence="5">
    <location>
        <begin position="565"/>
        <end position="662"/>
    </location>
</feature>
<dbReference type="GO" id="GO:0019783">
    <property type="term" value="F:ubiquitin-like protein peptidase activity"/>
    <property type="evidence" value="ECO:0007669"/>
    <property type="project" value="UniProtKB-ARBA"/>
</dbReference>
<dbReference type="EMBL" id="WIGM01000108">
    <property type="protein sequence ID" value="KAF6839849.1"/>
    <property type="molecule type" value="Genomic_DNA"/>
</dbReference>
<feature type="region of interest" description="Disordered" evidence="4">
    <location>
        <begin position="325"/>
        <end position="496"/>
    </location>
</feature>
<feature type="region of interest" description="Disordered" evidence="4">
    <location>
        <begin position="186"/>
        <end position="296"/>
    </location>
</feature>
<organism evidence="6 7">
    <name type="scientific">Colletotrichum musicola</name>
    <dbReference type="NCBI Taxonomy" id="2175873"/>
    <lineage>
        <taxon>Eukaryota</taxon>
        <taxon>Fungi</taxon>
        <taxon>Dikarya</taxon>
        <taxon>Ascomycota</taxon>
        <taxon>Pezizomycotina</taxon>
        <taxon>Sordariomycetes</taxon>
        <taxon>Hypocreomycetidae</taxon>
        <taxon>Glomerellales</taxon>
        <taxon>Glomerellaceae</taxon>
        <taxon>Colletotrichum</taxon>
        <taxon>Colletotrichum orchidearum species complex</taxon>
    </lineage>
</organism>